<evidence type="ECO:0008006" key="3">
    <source>
        <dbReference type="Google" id="ProtNLM"/>
    </source>
</evidence>
<dbReference type="AlphaFoldDB" id="A0A2N0WH27"/>
<dbReference type="Gene3D" id="3.40.50.1000">
    <property type="entry name" value="HAD superfamily/HAD-like"/>
    <property type="match status" value="1"/>
</dbReference>
<dbReference type="InterPro" id="IPR036412">
    <property type="entry name" value="HAD-like_sf"/>
</dbReference>
<comment type="caution">
    <text evidence="1">The sequence shown here is derived from an EMBL/GenBank/DDBJ whole genome shotgun (WGS) entry which is preliminary data.</text>
</comment>
<dbReference type="InterPro" id="IPR023214">
    <property type="entry name" value="HAD_sf"/>
</dbReference>
<dbReference type="Proteomes" id="UP000233553">
    <property type="component" value="Unassembled WGS sequence"/>
</dbReference>
<dbReference type="PIRSF" id="PIRSF030802">
    <property type="entry name" value="UCP030802"/>
    <property type="match status" value="1"/>
</dbReference>
<dbReference type="EMBL" id="PISJ01000010">
    <property type="protein sequence ID" value="PKF34732.1"/>
    <property type="molecule type" value="Genomic_DNA"/>
</dbReference>
<protein>
    <recommendedName>
        <fullName evidence="3">Sucrose phosphatase-like domain-containing protein</fullName>
    </recommendedName>
</protein>
<sequence length="273" mass="31058">MTNFLFDAPNIATPLMLVDLDDTLFQTHRRIVPQADFKMVTTDKQGQALAYMNPIQQHFVQWLLHSTHLIPVTARSAEALSRVHLPFQYGAVCSHGGTVLNTDFSVNLDWHAQMQHALAPYQARQQALIEVVQQQATHFGSIRTWVVEEQGLGLYVVAKQNTENDNPYAPNFLPELLNSLSPAVLDGFYFHLNGNNLALIPEPVSKANAARFLLQQFASQQRPILGFGDSLSDVEFLNLCHWWGMPNHSQLNRWVKHNLTQQYKQEGYYGDYQ</sequence>
<evidence type="ECO:0000313" key="2">
    <source>
        <dbReference type="Proteomes" id="UP000233553"/>
    </source>
</evidence>
<dbReference type="CDD" id="cd07520">
    <property type="entry name" value="HAD_like"/>
    <property type="match status" value="1"/>
</dbReference>
<name>A0A2N0WH27_9GAMM</name>
<dbReference type="SUPFAM" id="SSF56784">
    <property type="entry name" value="HAD-like"/>
    <property type="match status" value="1"/>
</dbReference>
<organism evidence="1 2">
    <name type="scientific">Acinetobacter proteolyticus</name>
    <dbReference type="NCBI Taxonomy" id="1776741"/>
    <lineage>
        <taxon>Bacteria</taxon>
        <taxon>Pseudomonadati</taxon>
        <taxon>Pseudomonadota</taxon>
        <taxon>Gammaproteobacteria</taxon>
        <taxon>Moraxellales</taxon>
        <taxon>Moraxellaceae</taxon>
        <taxon>Acinetobacter</taxon>
    </lineage>
</organism>
<reference evidence="1 2" key="1">
    <citation type="submission" date="2017-12" db="EMBL/GenBank/DDBJ databases">
        <title>Draft Genome sequences of multiple microbial strains isolated from spacecraft associated surfaces.</title>
        <authorList>
            <person name="Seuylemezian A."/>
            <person name="Vaishampayan P."/>
            <person name="Venkateswaran K."/>
        </authorList>
    </citation>
    <scope>NUCLEOTIDE SEQUENCE [LARGE SCALE GENOMIC DNA]</scope>
    <source>
        <strain evidence="1 2">2P01AA</strain>
    </source>
</reference>
<dbReference type="InterPro" id="IPR024197">
    <property type="entry name" value="TPP-like"/>
</dbReference>
<evidence type="ECO:0000313" key="1">
    <source>
        <dbReference type="EMBL" id="PKF34732.1"/>
    </source>
</evidence>
<dbReference type="Gene3D" id="3.90.1070.10">
    <property type="match status" value="1"/>
</dbReference>
<proteinExistence type="predicted"/>
<accession>A0A2N0WH27</accession>
<dbReference type="RefSeq" id="WP_101235951.1">
    <property type="nucleotide sequence ID" value="NZ_PISJ01000010.1"/>
</dbReference>
<dbReference type="Pfam" id="PF08282">
    <property type="entry name" value="Hydrolase_3"/>
    <property type="match status" value="1"/>
</dbReference>
<gene>
    <name evidence="1" type="ORF">CW311_06080</name>
</gene>